<dbReference type="Proteomes" id="UP000076404">
    <property type="component" value="Chromosome"/>
</dbReference>
<reference evidence="2 3" key="2">
    <citation type="journal article" date="2016" name="Environ. Microbiol. Rep.">
        <title>Metagenomic evidence for the presence of phototrophic Gemmatimonadetes bacteria in diverse environments.</title>
        <authorList>
            <person name="Zeng Y."/>
            <person name="Baumbach J."/>
            <person name="Barbosa E.G."/>
            <person name="Azevedo V."/>
            <person name="Zhang C."/>
            <person name="Koblizek M."/>
        </authorList>
    </citation>
    <scope>NUCLEOTIDE SEQUENCE [LARGE SCALE GENOMIC DNA]</scope>
    <source>
        <strain evidence="2 3">AP64</strain>
    </source>
</reference>
<dbReference type="KEGG" id="gph:GEMMAAP_18530"/>
<keyword evidence="3" id="KW-1185">Reference proteome</keyword>
<evidence type="ECO:0000313" key="2">
    <source>
        <dbReference type="EMBL" id="AMW06240.1"/>
    </source>
</evidence>
<evidence type="ECO:0000259" key="1">
    <source>
        <dbReference type="Pfam" id="PF12867"/>
    </source>
</evidence>
<dbReference type="STRING" id="1379270.GEMMAAP_18530"/>
<dbReference type="InterPro" id="IPR024775">
    <property type="entry name" value="DinB-like"/>
</dbReference>
<dbReference type="EMBL" id="CP011454">
    <property type="protein sequence ID" value="AMW06240.1"/>
    <property type="molecule type" value="Genomic_DNA"/>
</dbReference>
<dbReference type="OrthoDB" id="9793216at2"/>
<proteinExistence type="predicted"/>
<dbReference type="RefSeq" id="WP_026850928.1">
    <property type="nucleotide sequence ID" value="NZ_CP011454.1"/>
</dbReference>
<reference evidence="2 3" key="1">
    <citation type="journal article" date="2014" name="Proc. Natl. Acad. Sci. U.S.A.">
        <title>Functional type 2 photosynthetic reaction centers found in the rare bacterial phylum Gemmatimonadetes.</title>
        <authorList>
            <person name="Zeng Y."/>
            <person name="Feng F."/>
            <person name="Medova H."/>
            <person name="Dean J."/>
            <person name="Koblizek M."/>
        </authorList>
    </citation>
    <scope>NUCLEOTIDE SEQUENCE [LARGE SCALE GENOMIC DNA]</scope>
    <source>
        <strain evidence="2 3">AP64</strain>
    </source>
</reference>
<organism evidence="2 3">
    <name type="scientific">Gemmatimonas phototrophica</name>
    <dbReference type="NCBI Taxonomy" id="1379270"/>
    <lineage>
        <taxon>Bacteria</taxon>
        <taxon>Pseudomonadati</taxon>
        <taxon>Gemmatimonadota</taxon>
        <taxon>Gemmatimonadia</taxon>
        <taxon>Gemmatimonadales</taxon>
        <taxon>Gemmatimonadaceae</taxon>
        <taxon>Gemmatimonas</taxon>
    </lineage>
</organism>
<dbReference type="SUPFAM" id="SSF109854">
    <property type="entry name" value="DinB/YfiT-like putative metalloenzymes"/>
    <property type="match status" value="1"/>
</dbReference>
<dbReference type="AlphaFoldDB" id="A0A143BP01"/>
<name>A0A143BP01_9BACT</name>
<sequence length="179" mass="19922">MSIRRPLPDEHAPYALTYINATDAALTAHGTTDLVQLLAAQRGEWQLLLTNVPQATASFRYAPGKWTLAEQLVHVSDTERVFAYRLLRVARGDRTPMPGFEQDDWVPQSRTSRRSLSDILSEMLAIREATLTLVSSLDDEALAQRGVASGVEVSARALIWMIAGHMAHHLTLTREKYLG</sequence>
<dbReference type="InterPro" id="IPR034660">
    <property type="entry name" value="DinB/YfiT-like"/>
</dbReference>
<dbReference type="Gene3D" id="1.20.120.450">
    <property type="entry name" value="dinb family like domain"/>
    <property type="match status" value="1"/>
</dbReference>
<evidence type="ECO:0000313" key="3">
    <source>
        <dbReference type="Proteomes" id="UP000076404"/>
    </source>
</evidence>
<feature type="domain" description="DinB-like" evidence="1">
    <location>
        <begin position="38"/>
        <end position="170"/>
    </location>
</feature>
<accession>A0A143BP01</accession>
<protein>
    <recommendedName>
        <fullName evidence="1">DinB-like domain-containing protein</fullName>
    </recommendedName>
</protein>
<gene>
    <name evidence="2" type="ORF">GEMMAAP_18530</name>
</gene>
<dbReference type="eggNOG" id="COG2318">
    <property type="taxonomic scope" value="Bacteria"/>
</dbReference>
<dbReference type="Pfam" id="PF12867">
    <property type="entry name" value="DinB_2"/>
    <property type="match status" value="1"/>
</dbReference>